<comment type="caution">
    <text evidence="1">The sequence shown here is derived from an EMBL/GenBank/DDBJ whole genome shotgun (WGS) entry which is preliminary data.</text>
</comment>
<organism evidence="1 2">
    <name type="scientific">Puniceibacterium antarcticum</name>
    <dbReference type="NCBI Taxonomy" id="1206336"/>
    <lineage>
        <taxon>Bacteria</taxon>
        <taxon>Pseudomonadati</taxon>
        <taxon>Pseudomonadota</taxon>
        <taxon>Alphaproteobacteria</taxon>
        <taxon>Rhodobacterales</taxon>
        <taxon>Paracoccaceae</taxon>
        <taxon>Puniceibacterium</taxon>
    </lineage>
</organism>
<dbReference type="EMBL" id="AWWI01000180">
    <property type="protein sequence ID" value="PIL14819.1"/>
    <property type="molecule type" value="Genomic_DNA"/>
</dbReference>
<name>A0A2G8QZW6_9RHOB</name>
<reference evidence="1 2" key="1">
    <citation type="submission" date="2013-09" db="EMBL/GenBank/DDBJ databases">
        <title>Genome sequencing of Phaeobacter antarcticus sp. nov. SM1211.</title>
        <authorList>
            <person name="Zhang X.-Y."/>
            <person name="Liu C."/>
            <person name="Chen X.-L."/>
            <person name="Xie B.-B."/>
            <person name="Qin Q.-L."/>
            <person name="Rong J.-C."/>
            <person name="Zhang Y.-Z."/>
        </authorList>
    </citation>
    <scope>NUCLEOTIDE SEQUENCE [LARGE SCALE GENOMIC DNA]</scope>
    <source>
        <strain evidence="1 2">SM1211</strain>
    </source>
</reference>
<dbReference type="AlphaFoldDB" id="A0A2G8QZW6"/>
<evidence type="ECO:0000313" key="2">
    <source>
        <dbReference type="Proteomes" id="UP000231259"/>
    </source>
</evidence>
<evidence type="ECO:0000313" key="1">
    <source>
        <dbReference type="EMBL" id="PIL14819.1"/>
    </source>
</evidence>
<sequence>MASGWRIGEERLFSGDDPAVATFGCDAGGVRPVSDQ</sequence>
<dbReference type="Proteomes" id="UP000231259">
    <property type="component" value="Unassembled WGS sequence"/>
</dbReference>
<gene>
    <name evidence="1" type="ORF">P775_26290</name>
</gene>
<keyword evidence="2" id="KW-1185">Reference proteome</keyword>
<proteinExistence type="predicted"/>
<accession>A0A2G8QZW6</accession>
<protein>
    <submittedName>
        <fullName evidence="1">Uncharacterized protein</fullName>
    </submittedName>
</protein>